<evidence type="ECO:0000313" key="4">
    <source>
        <dbReference type="EMBL" id="HBH2621774.1"/>
    </source>
</evidence>
<dbReference type="InterPro" id="IPR029050">
    <property type="entry name" value="Immunoprotect_excell_Ig-like"/>
</dbReference>
<dbReference type="EMBL" id="DAEQIJ010000026">
    <property type="protein sequence ID" value="HBH2621774.1"/>
    <property type="molecule type" value="Genomic_DNA"/>
</dbReference>
<dbReference type="InterPro" id="IPR029051">
    <property type="entry name" value="DUF4352"/>
</dbReference>
<dbReference type="Gene3D" id="2.60.40.1240">
    <property type="match status" value="1"/>
</dbReference>
<gene>
    <name evidence="4" type="ORF">KRQ00_003583</name>
    <name evidence="5" type="ORF">SAMEA1402399_03835</name>
</gene>
<dbReference type="PROSITE" id="PS51257">
    <property type="entry name" value="PROKAR_LIPOPROTEIN"/>
    <property type="match status" value="1"/>
</dbReference>
<evidence type="ECO:0000256" key="2">
    <source>
        <dbReference type="SAM" id="SignalP"/>
    </source>
</evidence>
<proteinExistence type="predicted"/>
<dbReference type="EMBL" id="CAADAN010000021">
    <property type="protein sequence ID" value="VFD36101.1"/>
    <property type="molecule type" value="Genomic_DNA"/>
</dbReference>
<feature type="signal peptide" evidence="2">
    <location>
        <begin position="1"/>
        <end position="22"/>
    </location>
</feature>
<evidence type="ECO:0000256" key="1">
    <source>
        <dbReference type="ARBA" id="ARBA00022729"/>
    </source>
</evidence>
<evidence type="ECO:0000313" key="6">
    <source>
        <dbReference type="Proteomes" id="UP000411588"/>
    </source>
</evidence>
<reference evidence="5 6" key="2">
    <citation type="submission" date="2019-02" db="EMBL/GenBank/DDBJ databases">
        <authorList>
            <consortium name="Pathogen Informatics"/>
        </authorList>
    </citation>
    <scope>NUCLEOTIDE SEQUENCE [LARGE SCALE GENOMIC DNA]</scope>
    <source>
        <strain evidence="6">clo34</strain>
        <strain evidence="5">Clo34</strain>
    </source>
</reference>
<feature type="chain" id="PRO_5044162034" evidence="2">
    <location>
        <begin position="23"/>
        <end position="158"/>
    </location>
</feature>
<organism evidence="4 7">
    <name type="scientific">Clostridioides difficile</name>
    <name type="common">Peptoclostridium difficile</name>
    <dbReference type="NCBI Taxonomy" id="1496"/>
    <lineage>
        <taxon>Bacteria</taxon>
        <taxon>Bacillati</taxon>
        <taxon>Bacillota</taxon>
        <taxon>Clostridia</taxon>
        <taxon>Peptostreptococcales</taxon>
        <taxon>Peptostreptococcaceae</taxon>
        <taxon>Clostridioides</taxon>
    </lineage>
</organism>
<sequence length="158" mass="17387">MNKKIPALAILIVLSLSLVGCSTNDSKNGDSKPKQNTEEIKNHKIGEVVDLDGAKVSVKNVRKLESDSNVYAVEIEITNTGDTDLESDFLQNYILKTDDNTVGNAINNQELNGELLFDTIHPGDTLKGEIAFELTKDTKPKTIEIAYENVGKYTVFDL</sequence>
<evidence type="ECO:0000313" key="7">
    <source>
        <dbReference type="Proteomes" id="UP000879542"/>
    </source>
</evidence>
<dbReference type="RefSeq" id="WP_003425686.1">
    <property type="nucleotide sequence ID" value="NZ_BDSN01000033.1"/>
</dbReference>
<reference evidence="4" key="1">
    <citation type="journal article" date="2018" name="Genome Biol.">
        <title>SKESA: strategic k-mer extension for scrupulous assemblies.</title>
        <authorList>
            <person name="Souvorov A."/>
            <person name="Agarwala R."/>
            <person name="Lipman D.J."/>
        </authorList>
    </citation>
    <scope>NUCLEOTIDE SEQUENCE</scope>
    <source>
        <strain evidence="4">Clostridioides</strain>
    </source>
</reference>
<dbReference type="Pfam" id="PF11611">
    <property type="entry name" value="DUF4352"/>
    <property type="match status" value="1"/>
</dbReference>
<dbReference type="Proteomes" id="UP000879542">
    <property type="component" value="Unassembled WGS sequence"/>
</dbReference>
<dbReference type="Proteomes" id="UP000411588">
    <property type="component" value="Unassembled WGS sequence"/>
</dbReference>
<protein>
    <submittedName>
        <fullName evidence="4">DUF4352 domain-containing protein</fullName>
    </submittedName>
    <submittedName>
        <fullName evidence="5">Telomeric repeat-binding factor 2</fullName>
    </submittedName>
</protein>
<accession>A0A9P3YSZ6</accession>
<evidence type="ECO:0000259" key="3">
    <source>
        <dbReference type="Pfam" id="PF11611"/>
    </source>
</evidence>
<name>A0A9P3YSZ6_CLODI</name>
<evidence type="ECO:0000313" key="5">
    <source>
        <dbReference type="EMBL" id="VFD36101.1"/>
    </source>
</evidence>
<keyword evidence="1 2" id="KW-0732">Signal</keyword>
<feature type="domain" description="DUF4352" evidence="3">
    <location>
        <begin position="43"/>
        <end position="146"/>
    </location>
</feature>
<dbReference type="AlphaFoldDB" id="A0A9P3YSZ6"/>
<reference evidence="4" key="3">
    <citation type="submission" date="2021-06" db="EMBL/GenBank/DDBJ databases">
        <authorList>
            <consortium name="NCBI Pathogen Detection Project"/>
        </authorList>
    </citation>
    <scope>NUCLEOTIDE SEQUENCE</scope>
    <source>
        <strain evidence="4">Clostridioides</strain>
    </source>
</reference>
<comment type="caution">
    <text evidence="4">The sequence shown here is derived from an EMBL/GenBank/DDBJ whole genome shotgun (WGS) entry which is preliminary data.</text>
</comment>